<name>A0A502E3W0_9MYCO</name>
<accession>A0A502E3W0</accession>
<gene>
    <name evidence="1" type="ORF">EAH80_24160</name>
</gene>
<proteinExistence type="predicted"/>
<organism evidence="1 2">
    <name type="scientific">Mycolicibacterium hodleri</name>
    <dbReference type="NCBI Taxonomy" id="49897"/>
    <lineage>
        <taxon>Bacteria</taxon>
        <taxon>Bacillati</taxon>
        <taxon>Actinomycetota</taxon>
        <taxon>Actinomycetes</taxon>
        <taxon>Mycobacteriales</taxon>
        <taxon>Mycobacteriaceae</taxon>
        <taxon>Mycolicibacterium</taxon>
    </lineage>
</organism>
<dbReference type="Proteomes" id="UP000320095">
    <property type="component" value="Unassembled WGS sequence"/>
</dbReference>
<dbReference type="AlphaFoldDB" id="A0A502E3W0"/>
<reference evidence="1 2" key="1">
    <citation type="journal article" date="2019" name="Environ. Microbiol.">
        <title>Species interactions and distinct microbial communities in high Arctic permafrost affected cryosols are associated with the CH4 and CO2 gas fluxes.</title>
        <authorList>
            <person name="Altshuler I."/>
            <person name="Hamel J."/>
            <person name="Turney S."/>
            <person name="Magnuson E."/>
            <person name="Levesque R."/>
            <person name="Greer C."/>
            <person name="Whyte L.G."/>
        </authorList>
    </citation>
    <scope>NUCLEOTIDE SEQUENCE [LARGE SCALE GENOMIC DNA]</scope>
    <source>
        <strain evidence="1 2">S5.20</strain>
    </source>
</reference>
<dbReference type="EMBL" id="RCZG01000013">
    <property type="protein sequence ID" value="TPG31120.1"/>
    <property type="molecule type" value="Genomic_DNA"/>
</dbReference>
<evidence type="ECO:0000313" key="2">
    <source>
        <dbReference type="Proteomes" id="UP000320095"/>
    </source>
</evidence>
<comment type="caution">
    <text evidence="1">The sequence shown here is derived from an EMBL/GenBank/DDBJ whole genome shotgun (WGS) entry which is preliminary data.</text>
</comment>
<dbReference type="RefSeq" id="WP_140696816.1">
    <property type="nucleotide sequence ID" value="NZ_RCZG01000013.1"/>
</dbReference>
<evidence type="ECO:0000313" key="1">
    <source>
        <dbReference type="EMBL" id="TPG31120.1"/>
    </source>
</evidence>
<protein>
    <submittedName>
        <fullName evidence="1">Uncharacterized protein</fullName>
    </submittedName>
</protein>
<sequence>MVVTDDPSRNRECDLVLQPSIGIIGVRVVERNSLTVNAIRPIGVGAVLRSIAVATARKAWASMARVVQRYQERQRRTWC</sequence>
<keyword evidence="2" id="KW-1185">Reference proteome</keyword>